<dbReference type="InterPro" id="IPR000362">
    <property type="entry name" value="Fumarate_lyase_fam"/>
</dbReference>
<dbReference type="SUPFAM" id="SSF48557">
    <property type="entry name" value="L-aspartase-like"/>
    <property type="match status" value="1"/>
</dbReference>
<dbReference type="Proteomes" id="UP000193963">
    <property type="component" value="Unassembled WGS sequence"/>
</dbReference>
<dbReference type="Gene3D" id="1.10.275.10">
    <property type="entry name" value="Fumarase/aspartase (N-terminal domain)"/>
    <property type="match status" value="1"/>
</dbReference>
<evidence type="ECO:0000256" key="5">
    <source>
        <dbReference type="ARBA" id="ARBA00017058"/>
    </source>
</evidence>
<dbReference type="InterPro" id="IPR008948">
    <property type="entry name" value="L-Aspartase-like"/>
</dbReference>
<gene>
    <name evidence="14" type="primary">purB</name>
    <name evidence="14" type="ORF">PSM7751_01168</name>
</gene>
<comment type="pathway">
    <text evidence="2 12">Purine metabolism; AMP biosynthesis via de novo pathway; AMP from IMP: step 2/2.</text>
</comment>
<dbReference type="GO" id="GO:0005829">
    <property type="term" value="C:cytosol"/>
    <property type="evidence" value="ECO:0007669"/>
    <property type="project" value="TreeGrafter"/>
</dbReference>
<evidence type="ECO:0000256" key="3">
    <source>
        <dbReference type="ARBA" id="ARBA00008273"/>
    </source>
</evidence>
<dbReference type="FunFam" id="1.10.40.30:FF:000007">
    <property type="entry name" value="Adenylosuccinate lyase"/>
    <property type="match status" value="1"/>
</dbReference>
<keyword evidence="15" id="KW-1185">Reference proteome</keyword>
<comment type="pathway">
    <text evidence="1 12">Purine metabolism; IMP biosynthesis via de novo pathway; 5-amino-1-(5-phospho-D-ribosyl)imidazole-4-carboxamide from 5-amino-1-(5-phospho-D-ribosyl)imidazole-4-carboxylate: step 2/2.</text>
</comment>
<dbReference type="FunFam" id="1.20.200.10:FF:000008">
    <property type="entry name" value="Adenylosuccinate lyase"/>
    <property type="match status" value="1"/>
</dbReference>
<comment type="similarity">
    <text evidence="3 12">Belongs to the lyase 1 family. Adenylosuccinate lyase subfamily.</text>
</comment>
<dbReference type="Pfam" id="PF00206">
    <property type="entry name" value="Lyase_1"/>
    <property type="match status" value="1"/>
</dbReference>
<dbReference type="GO" id="GO:0006189">
    <property type="term" value="P:'de novo' IMP biosynthetic process"/>
    <property type="evidence" value="ECO:0007669"/>
    <property type="project" value="UniProtKB-UniPathway"/>
</dbReference>
<evidence type="ECO:0000256" key="6">
    <source>
        <dbReference type="ARBA" id="ARBA00022755"/>
    </source>
</evidence>
<name>A0A1X6YTM5_9RHOB</name>
<accession>A0A1X6YTM5</accession>
<dbReference type="PANTHER" id="PTHR43172:SF1">
    <property type="entry name" value="ADENYLOSUCCINATE LYASE"/>
    <property type="match status" value="1"/>
</dbReference>
<dbReference type="UniPathway" id="UPA00074">
    <property type="reaction ID" value="UER00132"/>
</dbReference>
<dbReference type="Gene3D" id="1.20.200.10">
    <property type="entry name" value="Fumarase/aspartase (Central domain)"/>
    <property type="match status" value="1"/>
</dbReference>
<evidence type="ECO:0000259" key="13">
    <source>
        <dbReference type="SMART" id="SM00998"/>
    </source>
</evidence>
<dbReference type="GO" id="GO:0044208">
    <property type="term" value="P:'de novo' AMP biosynthetic process"/>
    <property type="evidence" value="ECO:0007669"/>
    <property type="project" value="UniProtKB-UniPathway"/>
</dbReference>
<dbReference type="InterPro" id="IPR020557">
    <property type="entry name" value="Fumarate_lyase_CS"/>
</dbReference>
<dbReference type="PROSITE" id="PS00163">
    <property type="entry name" value="FUMARATE_LYASES"/>
    <property type="match status" value="1"/>
</dbReference>
<keyword evidence="7 12" id="KW-0456">Lyase</keyword>
<dbReference type="GO" id="GO:0004018">
    <property type="term" value="F:N6-(1,2-dicarboxyethyl)AMP AMP-lyase (fumarate-forming) activity"/>
    <property type="evidence" value="ECO:0007669"/>
    <property type="project" value="UniProtKB-UniRule"/>
</dbReference>
<comment type="catalytic activity">
    <reaction evidence="8">
        <text>(2S)-2-[5-amino-1-(5-phospho-beta-D-ribosyl)imidazole-4-carboxamido]succinate = 5-amino-1-(5-phospho-beta-D-ribosyl)imidazole-4-carboxamide + fumarate</text>
        <dbReference type="Rhea" id="RHEA:23920"/>
        <dbReference type="ChEBI" id="CHEBI:29806"/>
        <dbReference type="ChEBI" id="CHEBI:58443"/>
        <dbReference type="ChEBI" id="CHEBI:58475"/>
        <dbReference type="EC" id="4.3.2.2"/>
    </reaction>
    <physiologicalReaction direction="left-to-right" evidence="8">
        <dbReference type="Rhea" id="RHEA:23921"/>
    </physiologicalReaction>
</comment>
<dbReference type="InterPro" id="IPR024083">
    <property type="entry name" value="Fumarase/histidase_N"/>
</dbReference>
<evidence type="ECO:0000256" key="1">
    <source>
        <dbReference type="ARBA" id="ARBA00004706"/>
    </source>
</evidence>
<evidence type="ECO:0000256" key="2">
    <source>
        <dbReference type="ARBA" id="ARBA00004734"/>
    </source>
</evidence>
<proteinExistence type="inferred from homology"/>
<dbReference type="Pfam" id="PF10397">
    <property type="entry name" value="ADSL_C"/>
    <property type="match status" value="1"/>
</dbReference>
<dbReference type="EC" id="4.3.2.2" evidence="4 11"/>
<evidence type="ECO:0000256" key="7">
    <source>
        <dbReference type="ARBA" id="ARBA00023239"/>
    </source>
</evidence>
<keyword evidence="6 12" id="KW-0658">Purine biosynthesis</keyword>
<comment type="catalytic activity">
    <reaction evidence="10">
        <text>N(6)-(1,2-dicarboxyethyl)-AMP = fumarate + AMP</text>
        <dbReference type="Rhea" id="RHEA:16853"/>
        <dbReference type="ChEBI" id="CHEBI:29806"/>
        <dbReference type="ChEBI" id="CHEBI:57567"/>
        <dbReference type="ChEBI" id="CHEBI:456215"/>
        <dbReference type="EC" id="4.3.2.2"/>
    </reaction>
    <physiologicalReaction direction="left-to-right" evidence="10">
        <dbReference type="Rhea" id="RHEA:16854"/>
    </physiologicalReaction>
</comment>
<dbReference type="InterPro" id="IPR019468">
    <property type="entry name" value="AdenyloSucc_lyase_C"/>
</dbReference>
<evidence type="ECO:0000256" key="4">
    <source>
        <dbReference type="ARBA" id="ARBA00012339"/>
    </source>
</evidence>
<dbReference type="CDD" id="cd01360">
    <property type="entry name" value="Adenylsuccinate_lyase_1"/>
    <property type="match status" value="1"/>
</dbReference>
<evidence type="ECO:0000256" key="9">
    <source>
        <dbReference type="ARBA" id="ARBA00030717"/>
    </source>
</evidence>
<evidence type="ECO:0000256" key="8">
    <source>
        <dbReference type="ARBA" id="ARBA00024477"/>
    </source>
</evidence>
<evidence type="ECO:0000313" key="14">
    <source>
        <dbReference type="EMBL" id="SLN28987.1"/>
    </source>
</evidence>
<dbReference type="SMART" id="SM00998">
    <property type="entry name" value="ADSL_C"/>
    <property type="match status" value="1"/>
</dbReference>
<feature type="domain" description="Adenylosuccinate lyase C-terminal" evidence="13">
    <location>
        <begin position="383"/>
        <end position="463"/>
    </location>
</feature>
<dbReference type="AlphaFoldDB" id="A0A1X6YTM5"/>
<dbReference type="NCBIfam" id="TIGR00928">
    <property type="entry name" value="purB"/>
    <property type="match status" value="1"/>
</dbReference>
<dbReference type="InterPro" id="IPR022761">
    <property type="entry name" value="Fumarate_lyase_N"/>
</dbReference>
<reference evidence="14 15" key="1">
    <citation type="submission" date="2017-03" db="EMBL/GenBank/DDBJ databases">
        <authorList>
            <person name="Afonso C.L."/>
            <person name="Miller P.J."/>
            <person name="Scott M.A."/>
            <person name="Spackman E."/>
            <person name="Goraichik I."/>
            <person name="Dimitrov K.M."/>
            <person name="Suarez D.L."/>
            <person name="Swayne D.E."/>
        </authorList>
    </citation>
    <scope>NUCLEOTIDE SEQUENCE [LARGE SCALE GENOMIC DNA]</scope>
    <source>
        <strain evidence="14 15">CECT 7751</strain>
    </source>
</reference>
<dbReference type="InterPro" id="IPR004769">
    <property type="entry name" value="Pur_lyase"/>
</dbReference>
<evidence type="ECO:0000313" key="15">
    <source>
        <dbReference type="Proteomes" id="UP000193963"/>
    </source>
</evidence>
<sequence length="466" mass="51858">MDSPHDPTALVPTPGLAYEAPKPCLARRMLPMIPRYARKEMTDIWEPATKFKIWYEIEAHACDAQADLGVIPRENADAVWKAKDVEFDVARIDEIEAVTKHDVIAFLTHLAEHVGSEEARFVHQGMTSSDVLDTCLNVQLVRAADLLLADMDKVLAALKKRAMEHKMTVRVGRSHGIHAEPTTMGLTFARFYAEMDRNKARLQAAREEVATGAISGAVGTFANIDPAVEEHVCAKLGLKPEPISTQVIPRDRHAMFFATLGVIASSIENVAIEIRHMQRTEVLEGAEFFSMGQKGSSAMPHKKNPVLTENLTGLARLVRMTVVPAMENVALWHERDISHSSVERGIGPDATVTLDFALNRLAGVVDKMIIYPENMLANMNKFPGLVMSQRVLLALTQAGVSREDAYSMVQRNALKVWEERLDFRELLLADEEVVAALGVDGINEKFDMEYHTKHVDTIFKRVFGES</sequence>
<dbReference type="EMBL" id="FWFN01000002">
    <property type="protein sequence ID" value="SLN28987.1"/>
    <property type="molecule type" value="Genomic_DNA"/>
</dbReference>
<dbReference type="PANTHER" id="PTHR43172">
    <property type="entry name" value="ADENYLOSUCCINATE LYASE"/>
    <property type="match status" value="1"/>
</dbReference>
<dbReference type="Gene3D" id="1.10.40.30">
    <property type="entry name" value="Fumarase/aspartase (C-terminal domain)"/>
    <property type="match status" value="1"/>
</dbReference>
<protein>
    <recommendedName>
        <fullName evidence="5 11">Adenylosuccinate lyase</fullName>
        <shortName evidence="12">ASL</shortName>
        <ecNumber evidence="4 11">4.3.2.2</ecNumber>
    </recommendedName>
    <alternativeName>
        <fullName evidence="9 12">Adenylosuccinase</fullName>
    </alternativeName>
</protein>
<evidence type="ECO:0000256" key="10">
    <source>
        <dbReference type="ARBA" id="ARBA00049115"/>
    </source>
</evidence>
<evidence type="ECO:0000256" key="11">
    <source>
        <dbReference type="NCBIfam" id="TIGR00928"/>
    </source>
</evidence>
<dbReference type="PRINTS" id="PR00149">
    <property type="entry name" value="FUMRATELYASE"/>
</dbReference>
<dbReference type="UniPathway" id="UPA00075">
    <property type="reaction ID" value="UER00336"/>
</dbReference>
<evidence type="ECO:0000256" key="12">
    <source>
        <dbReference type="RuleBase" id="RU361172"/>
    </source>
</evidence>
<dbReference type="GO" id="GO:0070626">
    <property type="term" value="F:(S)-2-(5-amino-1-(5-phospho-D-ribosyl)imidazole-4-carboxamido) succinate lyase (fumarate-forming) activity"/>
    <property type="evidence" value="ECO:0007669"/>
    <property type="project" value="TreeGrafter"/>
</dbReference>
<organism evidence="14 15">
    <name type="scientific">Pseudooceanicola marinus</name>
    <dbReference type="NCBI Taxonomy" id="396013"/>
    <lineage>
        <taxon>Bacteria</taxon>
        <taxon>Pseudomonadati</taxon>
        <taxon>Pseudomonadota</taxon>
        <taxon>Alphaproteobacteria</taxon>
        <taxon>Rhodobacterales</taxon>
        <taxon>Paracoccaceae</taxon>
        <taxon>Pseudooceanicola</taxon>
    </lineage>
</organism>